<sequence length="418" mass="46974">MTINDKHYNDISEKVYWLDPKYPRYNEGYKKNSVKEFAGMEFQILKIKDSLDGMQAMAVAPIKNGKVDNSQVVIAFAGTNLSDWKDLETDARSIMNLYGNRPGASFSEKATTNKILSVSGLKTAGQINSAIAFANEVKKEYGEAAISTTGHSLGGFLALYVAAEKQWKNVGFNGPDPYDLLSPEAKKWVEENPGMLTNYRNHADFIGNFGGNGTGAEVRISMETEFLNLLASHSLTSWKFDENGKLIIPKNENNVKARKQQKENQATQLFSYQLQELNNIRKKLRLSGGRLTVNEQIYLDDTQARLVVGKLSAKMKSAMEEVIRINQRGIFELEKKWLEGLRQARFVAPSLTEQEIIEALASVGATKENLVDSAKEVYLLRINKARRMGEAFDILAKEIQDKINEIVARDRELAQQFN</sequence>
<dbReference type="SUPFAM" id="SSF53474">
    <property type="entry name" value="alpha/beta-Hydrolases"/>
    <property type="match status" value="1"/>
</dbReference>
<evidence type="ECO:0008006" key="3">
    <source>
        <dbReference type="Google" id="ProtNLM"/>
    </source>
</evidence>
<evidence type="ECO:0000313" key="1">
    <source>
        <dbReference type="EMBL" id="OTN93285.1"/>
    </source>
</evidence>
<dbReference type="EMBL" id="NGKW01000004">
    <property type="protein sequence ID" value="OTN93285.1"/>
    <property type="molecule type" value="Genomic_DNA"/>
</dbReference>
<comment type="caution">
    <text evidence="1">The sequence shown here is derived from an EMBL/GenBank/DDBJ whole genome shotgun (WGS) entry which is preliminary data.</text>
</comment>
<evidence type="ECO:0000313" key="2">
    <source>
        <dbReference type="Proteomes" id="UP000194885"/>
    </source>
</evidence>
<dbReference type="RefSeq" id="WP_086323581.1">
    <property type="nucleotide sequence ID" value="NZ_NGKW01000004.1"/>
</dbReference>
<gene>
    <name evidence="1" type="ORF">A5810_002147</name>
</gene>
<accession>A0A242BCQ4</accession>
<organism evidence="1 2">
    <name type="scientific">Enterococcus faecium</name>
    <name type="common">Streptococcus faecium</name>
    <dbReference type="NCBI Taxonomy" id="1352"/>
    <lineage>
        <taxon>Bacteria</taxon>
        <taxon>Bacillati</taxon>
        <taxon>Bacillota</taxon>
        <taxon>Bacilli</taxon>
        <taxon>Lactobacillales</taxon>
        <taxon>Enterococcaceae</taxon>
        <taxon>Enterococcus</taxon>
    </lineage>
</organism>
<reference evidence="1 2" key="1">
    <citation type="submission" date="2017-05" db="EMBL/GenBank/DDBJ databases">
        <title>The Genome Sequence of Enterococcus faecium 7H8_DIV0219.</title>
        <authorList>
            <consortium name="The Broad Institute Genomics Platform"/>
            <consortium name="The Broad Institute Genomic Center for Infectious Diseases"/>
            <person name="Earl A."/>
            <person name="Manson A."/>
            <person name="Schwartman J."/>
            <person name="Gilmore M."/>
            <person name="Abouelleil A."/>
            <person name="Cao P."/>
            <person name="Chapman S."/>
            <person name="Cusick C."/>
            <person name="Shea T."/>
            <person name="Young S."/>
            <person name="Neafsey D."/>
            <person name="Nusbaum C."/>
            <person name="Birren B."/>
        </authorList>
    </citation>
    <scope>NUCLEOTIDE SEQUENCE [LARGE SCALE GENOMIC DNA]</scope>
    <source>
        <strain evidence="1 2">7H8_DIV0219</strain>
    </source>
</reference>
<proteinExistence type="predicted"/>
<name>A0A242BCQ4_ENTFC</name>
<dbReference type="AlphaFoldDB" id="A0A242BCQ4"/>
<dbReference type="InterPro" id="IPR029058">
    <property type="entry name" value="AB_hydrolase_fold"/>
</dbReference>
<dbReference type="Gene3D" id="3.40.50.1820">
    <property type="entry name" value="alpha/beta hydrolase"/>
    <property type="match status" value="1"/>
</dbReference>
<dbReference type="Proteomes" id="UP000194885">
    <property type="component" value="Unassembled WGS sequence"/>
</dbReference>
<protein>
    <recommendedName>
        <fullName evidence="3">Lipase</fullName>
    </recommendedName>
</protein>